<dbReference type="EMBL" id="JJML01000004">
    <property type="protein sequence ID" value="KGF73724.1"/>
    <property type="molecule type" value="Genomic_DNA"/>
</dbReference>
<evidence type="ECO:0000256" key="2">
    <source>
        <dbReference type="ARBA" id="ARBA00005349"/>
    </source>
</evidence>
<comment type="similarity">
    <text evidence="2">Belongs to the UbiH/COQ6 family.</text>
</comment>
<dbReference type="GO" id="GO:0004497">
    <property type="term" value="F:monooxygenase activity"/>
    <property type="evidence" value="ECO:0007669"/>
    <property type="project" value="UniProtKB-KW"/>
</dbReference>
<protein>
    <submittedName>
        <fullName evidence="9">2-octaprenyl-6-methoxyphenyl hydroxylase</fullName>
    </submittedName>
</protein>
<dbReference type="AlphaFoldDB" id="A0A098TN53"/>
<dbReference type="NCBIfam" id="NF005612">
    <property type="entry name" value="PRK07364.1"/>
    <property type="match status" value="1"/>
</dbReference>
<proteinExistence type="inferred from homology"/>
<dbReference type="Gene3D" id="3.50.50.60">
    <property type="entry name" value="FAD/NAD(P)-binding domain"/>
    <property type="match status" value="2"/>
</dbReference>
<evidence type="ECO:0000256" key="1">
    <source>
        <dbReference type="ARBA" id="ARBA00001974"/>
    </source>
</evidence>
<dbReference type="FunFam" id="3.50.50.60:FF:000021">
    <property type="entry name" value="Ubiquinone biosynthesis monooxygenase COQ6"/>
    <property type="match status" value="1"/>
</dbReference>
<dbReference type="RefSeq" id="WP_036530977.1">
    <property type="nucleotide sequence ID" value="NZ_JJML01000004.1"/>
</dbReference>
<gene>
    <name evidence="9" type="ORF">DO97_12995</name>
</gene>
<dbReference type="STRING" id="1497020.DO97_12995"/>
<evidence type="ECO:0000256" key="3">
    <source>
        <dbReference type="ARBA" id="ARBA00022630"/>
    </source>
</evidence>
<keyword evidence="10" id="KW-1185">Reference proteome</keyword>
<dbReference type="InterPro" id="IPR018168">
    <property type="entry name" value="Ubi_Hdrlase_CS"/>
</dbReference>
<organism evidence="9 10">
    <name type="scientific">Neosynechococcus sphagnicola sy1</name>
    <dbReference type="NCBI Taxonomy" id="1497020"/>
    <lineage>
        <taxon>Bacteria</taxon>
        <taxon>Bacillati</taxon>
        <taxon>Cyanobacteriota</taxon>
        <taxon>Cyanophyceae</taxon>
        <taxon>Neosynechococcales</taxon>
        <taxon>Neosynechococcaceae</taxon>
        <taxon>Neosynechococcus</taxon>
    </lineage>
</organism>
<evidence type="ECO:0000313" key="9">
    <source>
        <dbReference type="EMBL" id="KGF73724.1"/>
    </source>
</evidence>
<dbReference type="PRINTS" id="PR00420">
    <property type="entry name" value="RNGMNOXGNASE"/>
</dbReference>
<evidence type="ECO:0000256" key="5">
    <source>
        <dbReference type="ARBA" id="ARBA00023002"/>
    </source>
</evidence>
<keyword evidence="6" id="KW-0503">Monooxygenase</keyword>
<evidence type="ECO:0000256" key="4">
    <source>
        <dbReference type="ARBA" id="ARBA00022827"/>
    </source>
</evidence>
<dbReference type="GO" id="GO:0016705">
    <property type="term" value="F:oxidoreductase activity, acting on paired donors, with incorporation or reduction of molecular oxygen"/>
    <property type="evidence" value="ECO:0007669"/>
    <property type="project" value="InterPro"/>
</dbReference>
<dbReference type="PROSITE" id="PS01304">
    <property type="entry name" value="UBIH"/>
    <property type="match status" value="1"/>
</dbReference>
<dbReference type="Pfam" id="PF01494">
    <property type="entry name" value="FAD_binding_3"/>
    <property type="match status" value="1"/>
</dbReference>
<comment type="caution">
    <text evidence="9">The sequence shown here is derived from an EMBL/GenBank/DDBJ whole genome shotgun (WGS) entry which is preliminary data.</text>
</comment>
<name>A0A098TN53_9CYAN</name>
<dbReference type="SUPFAM" id="SSF51905">
    <property type="entry name" value="FAD/NAD(P)-binding domain"/>
    <property type="match status" value="1"/>
</dbReference>
<feature type="region of interest" description="Disordered" evidence="7">
    <location>
        <begin position="1"/>
        <end position="22"/>
    </location>
</feature>
<dbReference type="Proteomes" id="UP000030170">
    <property type="component" value="Unassembled WGS sequence"/>
</dbReference>
<dbReference type="PANTHER" id="PTHR43876:SF7">
    <property type="entry name" value="UBIQUINONE BIOSYNTHESIS MONOOXYGENASE COQ6, MITOCHONDRIAL"/>
    <property type="match status" value="1"/>
</dbReference>
<accession>A0A098TN53</accession>
<sequence length="425" mass="46661">MLLAAPTPLTVSTHLPHPSAPRTAAEASRLDYDVAIAGGGIVGLTLAAALKQSGLRVVVIEAQTQSVAVARDQAYAISLLSQRIFQGIGVWEQIHPLIAEFQQICLSDADYPHTVKFDPADLGRTEVLGYVAAHGVLLTALQDFLQDAPQVTWLCPATVVQTRCQSDGVAIEIEQARTSQWLTAQLLVAADGARSPLRQAAGIRAQGWRYWQSCIVATVQPQYSHQNIAYERFWPSGPFAILPLPGNQCRIVWTAPAAEVQALLALDDTAFLTELERRYGRHMGTLSLVGQRFAFPVQLRQSNHYVRPKLALIGDAAHCCHPVGGQGLNLGIRDAAALAEVLQTASQQGLALGDLRVLRRYERWRQRENLIILGFTDLLVRCFSNQWLPMVLLRRLGLWALQHIPLVKRLVLGLMTGLTGRVPQL</sequence>
<dbReference type="InterPro" id="IPR002938">
    <property type="entry name" value="FAD-bd"/>
</dbReference>
<dbReference type="InterPro" id="IPR010971">
    <property type="entry name" value="UbiH/COQ6"/>
</dbReference>
<evidence type="ECO:0000256" key="6">
    <source>
        <dbReference type="ARBA" id="ARBA00023033"/>
    </source>
</evidence>
<dbReference type="GO" id="GO:0006744">
    <property type="term" value="P:ubiquinone biosynthetic process"/>
    <property type="evidence" value="ECO:0007669"/>
    <property type="project" value="InterPro"/>
</dbReference>
<keyword evidence="4" id="KW-0274">FAD</keyword>
<keyword evidence="5" id="KW-0560">Oxidoreductase</keyword>
<dbReference type="OrthoDB" id="9766816at2"/>
<dbReference type="InterPro" id="IPR051205">
    <property type="entry name" value="UbiH/COQ6_monooxygenase"/>
</dbReference>
<evidence type="ECO:0000313" key="10">
    <source>
        <dbReference type="Proteomes" id="UP000030170"/>
    </source>
</evidence>
<dbReference type="InterPro" id="IPR036188">
    <property type="entry name" value="FAD/NAD-bd_sf"/>
</dbReference>
<keyword evidence="3" id="KW-0285">Flavoprotein</keyword>
<dbReference type="GO" id="GO:0110142">
    <property type="term" value="C:ubiquinone biosynthesis complex"/>
    <property type="evidence" value="ECO:0007669"/>
    <property type="project" value="UniProtKB-ARBA"/>
</dbReference>
<reference evidence="9 10" key="1">
    <citation type="journal article" date="2014" name="Mol. Ecol.">
        <title>Evolution of Synechococcus.</title>
        <authorList>
            <person name="Dvorak P."/>
            <person name="Casamatta D."/>
            <person name="Hasler P."/>
            <person name="Poulickova A."/>
            <person name="Ondrej V."/>
            <person name="Sanges R."/>
        </authorList>
    </citation>
    <scope>NUCLEOTIDE SEQUENCE [LARGE SCALE GENOMIC DNA]</scope>
    <source>
        <strain evidence="9 10">CAUP A 1101</strain>
    </source>
</reference>
<dbReference type="GO" id="GO:0071949">
    <property type="term" value="F:FAD binding"/>
    <property type="evidence" value="ECO:0007669"/>
    <property type="project" value="InterPro"/>
</dbReference>
<comment type="cofactor">
    <cofactor evidence="1">
        <name>FAD</name>
        <dbReference type="ChEBI" id="CHEBI:57692"/>
    </cofactor>
</comment>
<evidence type="ECO:0000259" key="8">
    <source>
        <dbReference type="Pfam" id="PF01494"/>
    </source>
</evidence>
<feature type="domain" description="FAD-binding" evidence="8">
    <location>
        <begin position="31"/>
        <end position="345"/>
    </location>
</feature>
<dbReference type="NCBIfam" id="TIGR01988">
    <property type="entry name" value="Ubi-OHases"/>
    <property type="match status" value="1"/>
</dbReference>
<dbReference type="PANTHER" id="PTHR43876">
    <property type="entry name" value="UBIQUINONE BIOSYNTHESIS MONOOXYGENASE COQ6, MITOCHONDRIAL"/>
    <property type="match status" value="1"/>
</dbReference>
<evidence type="ECO:0000256" key="7">
    <source>
        <dbReference type="SAM" id="MobiDB-lite"/>
    </source>
</evidence>